<dbReference type="Proteomes" id="UP001597512">
    <property type="component" value="Unassembled WGS sequence"/>
</dbReference>
<reference evidence="4" key="1">
    <citation type="journal article" date="2019" name="Int. J. Syst. Evol. Microbiol.">
        <title>The Global Catalogue of Microorganisms (GCM) 10K type strain sequencing project: providing services to taxonomists for standard genome sequencing and annotation.</title>
        <authorList>
            <consortium name="The Broad Institute Genomics Platform"/>
            <consortium name="The Broad Institute Genome Sequencing Center for Infectious Disease"/>
            <person name="Wu L."/>
            <person name="Ma J."/>
        </authorList>
    </citation>
    <scope>NUCLEOTIDE SEQUENCE [LARGE SCALE GENOMIC DNA]</scope>
    <source>
        <strain evidence="4">KCTC 52490</strain>
    </source>
</reference>
<evidence type="ECO:0000313" key="3">
    <source>
        <dbReference type="EMBL" id="MFD2932695.1"/>
    </source>
</evidence>
<dbReference type="EMBL" id="JBHUOM010000001">
    <property type="protein sequence ID" value="MFD2932695.1"/>
    <property type="molecule type" value="Genomic_DNA"/>
</dbReference>
<dbReference type="PANTHER" id="PTHR43000">
    <property type="entry name" value="DTDP-D-GLUCOSE 4,6-DEHYDRATASE-RELATED"/>
    <property type="match status" value="1"/>
</dbReference>
<gene>
    <name evidence="3" type="ORF">ACFS25_02835</name>
</gene>
<evidence type="ECO:0000313" key="4">
    <source>
        <dbReference type="Proteomes" id="UP001597512"/>
    </source>
</evidence>
<evidence type="ECO:0000259" key="2">
    <source>
        <dbReference type="Pfam" id="PF01370"/>
    </source>
</evidence>
<keyword evidence="4" id="KW-1185">Reference proteome</keyword>
<accession>A0ABW6AG14</accession>
<dbReference type="Gene3D" id="3.40.50.720">
    <property type="entry name" value="NAD(P)-binding Rossmann-like Domain"/>
    <property type="match status" value="1"/>
</dbReference>
<name>A0ABW6AG14_9BACT</name>
<dbReference type="InterPro" id="IPR001509">
    <property type="entry name" value="Epimerase_deHydtase"/>
</dbReference>
<dbReference type="InterPro" id="IPR036291">
    <property type="entry name" value="NAD(P)-bd_dom_sf"/>
</dbReference>
<comment type="similarity">
    <text evidence="1">Belongs to the NAD(P)-dependent epimerase/dehydratase family.</text>
</comment>
<organism evidence="3 4">
    <name type="scientific">Spirosoma flavum</name>
    <dbReference type="NCBI Taxonomy" id="2048557"/>
    <lineage>
        <taxon>Bacteria</taxon>
        <taxon>Pseudomonadati</taxon>
        <taxon>Bacteroidota</taxon>
        <taxon>Cytophagia</taxon>
        <taxon>Cytophagales</taxon>
        <taxon>Cytophagaceae</taxon>
        <taxon>Spirosoma</taxon>
    </lineage>
</organism>
<comment type="caution">
    <text evidence="3">The sequence shown here is derived from an EMBL/GenBank/DDBJ whole genome shotgun (WGS) entry which is preliminary data.</text>
</comment>
<protein>
    <submittedName>
        <fullName evidence="3">NAD-dependent epimerase/dehydratase family protein</fullName>
    </submittedName>
</protein>
<dbReference type="Pfam" id="PF01370">
    <property type="entry name" value="Epimerase"/>
    <property type="match status" value="1"/>
</dbReference>
<evidence type="ECO:0000256" key="1">
    <source>
        <dbReference type="ARBA" id="ARBA00007637"/>
    </source>
</evidence>
<dbReference type="RefSeq" id="WP_381496886.1">
    <property type="nucleotide sequence ID" value="NZ_JBHUOM010000001.1"/>
</dbReference>
<feature type="domain" description="NAD-dependent epimerase/dehydratase" evidence="2">
    <location>
        <begin position="3"/>
        <end position="216"/>
    </location>
</feature>
<proteinExistence type="inferred from homology"/>
<sequence>MNILLTGASGFLGSRIYRTLALEHTITTLGRTPIHSRHIRCNLAEQVPLLPNESYDIIVNVAGKAHSVPRTALERADYQRINVQGTVHFLTALEYLSILPKSLVHISTVLVYGCSMGELLPETTPLQATDAYGFSKIEAEMLMCEWAERKGIRLSILRLPLIVAEQPKGNLAAMLKAIRHGYYIRIGTGLARRSMVRADDVADVITRVAEVGGIYNLTDGCHPTICELENALARYTGRSRPIPSMPVPFTKALARVGDGINSLVCRRFPLDSIAFQKLTNTLTFSDDLARQKLEWNPRPVLDLF</sequence>
<dbReference type="SUPFAM" id="SSF51735">
    <property type="entry name" value="NAD(P)-binding Rossmann-fold domains"/>
    <property type="match status" value="1"/>
</dbReference>